<proteinExistence type="predicted"/>
<reference evidence="2 3" key="1">
    <citation type="submission" date="2019-07" db="EMBL/GenBank/DDBJ databases">
        <title>Whole genome shotgun sequence of Chryseobacterium lathyri NBRC 105250.</title>
        <authorList>
            <person name="Hosoyama A."/>
            <person name="Uohara A."/>
            <person name="Ohji S."/>
            <person name="Ichikawa N."/>
        </authorList>
    </citation>
    <scope>NUCLEOTIDE SEQUENCE [LARGE SCALE GENOMIC DNA]</scope>
    <source>
        <strain evidence="2 3">NBRC 105250</strain>
    </source>
</reference>
<gene>
    <name evidence="2" type="ORF">CLA01_41070</name>
</gene>
<dbReference type="Proteomes" id="UP000321150">
    <property type="component" value="Unassembled WGS sequence"/>
</dbReference>
<organism evidence="2 3">
    <name type="scientific">Chryseobacterium lathyri</name>
    <dbReference type="NCBI Taxonomy" id="395933"/>
    <lineage>
        <taxon>Bacteria</taxon>
        <taxon>Pseudomonadati</taxon>
        <taxon>Bacteroidota</taxon>
        <taxon>Flavobacteriia</taxon>
        <taxon>Flavobacteriales</taxon>
        <taxon>Weeksellaceae</taxon>
        <taxon>Chryseobacterium group</taxon>
        <taxon>Chryseobacterium</taxon>
    </lineage>
</organism>
<accession>A0A511YFQ3</accession>
<evidence type="ECO:0000313" key="3">
    <source>
        <dbReference type="Proteomes" id="UP000321150"/>
    </source>
</evidence>
<evidence type="ECO:0000313" key="2">
    <source>
        <dbReference type="EMBL" id="GEN74035.1"/>
    </source>
</evidence>
<name>A0A511YFQ3_9FLAO</name>
<feature type="signal peptide" evidence="1">
    <location>
        <begin position="1"/>
        <end position="21"/>
    </location>
</feature>
<dbReference type="AlphaFoldDB" id="A0A511YFQ3"/>
<sequence>MKKKITLIILGFLALGLKLKAQVGINTSTPFSTLVVEGSYEGAYKNIISNTTLSIQDQYVAVNGTSPITVTLPDGTVSNSFSGRVYRIKNNSTQDLTLTGFGGLQLIKLSATNNSPSYVIKPGYYVEVIKNDLSSSAGPLWDLSFLGAILTTNVQPLTYVRNTVSPIDGSTPTNSITTIGNISLRFNGTSSNAANMEYNLSVANHVTVLYHKAGSGGASLEQWGRQASLANTWYSFNGENGSATRDINPGNRDIGYAIIILHNTKEVYRVTANVNGDIASSGGVPAAASSVTLFVEKLD</sequence>
<evidence type="ECO:0000256" key="1">
    <source>
        <dbReference type="SAM" id="SignalP"/>
    </source>
</evidence>
<protein>
    <submittedName>
        <fullName evidence="2">Uncharacterized protein</fullName>
    </submittedName>
</protein>
<keyword evidence="1" id="KW-0732">Signal</keyword>
<comment type="caution">
    <text evidence="2">The sequence shown here is derived from an EMBL/GenBank/DDBJ whole genome shotgun (WGS) entry which is preliminary data.</text>
</comment>
<feature type="chain" id="PRO_5021971231" evidence="1">
    <location>
        <begin position="22"/>
        <end position="299"/>
    </location>
</feature>
<dbReference type="EMBL" id="BJYI01000025">
    <property type="protein sequence ID" value="GEN74035.1"/>
    <property type="molecule type" value="Genomic_DNA"/>
</dbReference>